<organism evidence="1 2">
    <name type="scientific">Nitrosomonas communis</name>
    <dbReference type="NCBI Taxonomy" id="44574"/>
    <lineage>
        <taxon>Bacteria</taxon>
        <taxon>Pseudomonadati</taxon>
        <taxon>Pseudomonadota</taxon>
        <taxon>Betaproteobacteria</taxon>
        <taxon>Nitrosomonadales</taxon>
        <taxon>Nitrosomonadaceae</taxon>
        <taxon>Nitrosomonas</taxon>
    </lineage>
</organism>
<proteinExistence type="predicted"/>
<protein>
    <submittedName>
        <fullName evidence="1">Uncharacterized protein</fullName>
    </submittedName>
</protein>
<dbReference type="Proteomes" id="UP000324176">
    <property type="component" value="Unassembled WGS sequence"/>
</dbReference>
<evidence type="ECO:0000313" key="2">
    <source>
        <dbReference type="Proteomes" id="UP000324176"/>
    </source>
</evidence>
<reference evidence="1 2" key="1">
    <citation type="submission" date="2019-07" db="EMBL/GenBank/DDBJ databases">
        <title>Active sludge and wastewater microbial communities from Klosterneuburg, Austria.</title>
        <authorList>
            <person name="Wagner M."/>
        </authorList>
    </citation>
    <scope>NUCLEOTIDE SEQUENCE [LARGE SCALE GENOMIC DNA]</scope>
    <source>
        <strain evidence="1 2">Nm2</strain>
    </source>
</reference>
<name>A0A5D3Y7S1_9PROT</name>
<gene>
    <name evidence="1" type="ORF">BCL69_10837</name>
</gene>
<evidence type="ECO:0000313" key="1">
    <source>
        <dbReference type="EMBL" id="TYP75786.1"/>
    </source>
</evidence>
<dbReference type="AlphaFoldDB" id="A0A5D3Y7S1"/>
<accession>A0A5D3Y7S1</accession>
<sequence length="47" mass="5546">MTIITMPTSRRSIFRVKDPLGIEFIEVPFNITLISIEERTEKIKSFF</sequence>
<dbReference type="EMBL" id="VNHT01000083">
    <property type="protein sequence ID" value="TYP75786.1"/>
    <property type="molecule type" value="Genomic_DNA"/>
</dbReference>
<comment type="caution">
    <text evidence="1">The sequence shown here is derived from an EMBL/GenBank/DDBJ whole genome shotgun (WGS) entry which is preliminary data.</text>
</comment>